<dbReference type="Pfam" id="PF20128">
    <property type="entry name" value="DUF6518"/>
    <property type="match status" value="1"/>
</dbReference>
<reference evidence="1 2" key="1">
    <citation type="journal article" date="2016" name="Int. J. Syst. Evol. Microbiol.">
        <title>Tessaracoccus flavus sp. nov., isolated from the drainage system of a lindane-producing factory.</title>
        <authorList>
            <person name="Kumari R."/>
            <person name="Singh P."/>
            <person name="Schumann P."/>
            <person name="Lal R."/>
        </authorList>
    </citation>
    <scope>NUCLEOTIDE SEQUENCE [LARGE SCALE GENOMIC DNA]</scope>
    <source>
        <strain evidence="1 2">RP1T</strain>
    </source>
</reference>
<keyword evidence="2" id="KW-1185">Reference proteome</keyword>
<name>A0A1Q2CID3_9ACTN</name>
<dbReference type="InterPro" id="IPR045393">
    <property type="entry name" value="DUF6518"/>
</dbReference>
<dbReference type="OrthoDB" id="5147803at2"/>
<dbReference type="EMBL" id="CP019605">
    <property type="protein sequence ID" value="AQP45833.1"/>
    <property type="molecule type" value="Genomic_DNA"/>
</dbReference>
<proteinExistence type="predicted"/>
<dbReference type="KEGG" id="tfl:RPIT_14305"/>
<dbReference type="STRING" id="1610493.RPIT_14305"/>
<evidence type="ECO:0000313" key="2">
    <source>
        <dbReference type="Proteomes" id="UP000188324"/>
    </source>
</evidence>
<evidence type="ECO:0000313" key="1">
    <source>
        <dbReference type="EMBL" id="AQP45833.1"/>
    </source>
</evidence>
<sequence>MSARAAALALGGGLVAGVVMSFGQTVAPEPIAPLFNSAAPVVALAAAVALAGRGALTHVLFGASAGPLAMVGYYATTHLRGFGVSLQMVAFWSVAGVVSGAAMGLAVWALRRRAAPAWRVPAAALFPGVAIGEAAHGLVRISDTTPAAYWAGLALLGAVILAWLARSFLDTTLQRTLAVGFTAAAAAALFVLYGVA</sequence>
<protein>
    <submittedName>
        <fullName evidence="1">Uncharacterized protein</fullName>
    </submittedName>
</protein>
<organism evidence="1 2">
    <name type="scientific">Tessaracoccus flavus</name>
    <dbReference type="NCBI Taxonomy" id="1610493"/>
    <lineage>
        <taxon>Bacteria</taxon>
        <taxon>Bacillati</taxon>
        <taxon>Actinomycetota</taxon>
        <taxon>Actinomycetes</taxon>
        <taxon>Propionibacteriales</taxon>
        <taxon>Propionibacteriaceae</taxon>
        <taxon>Tessaracoccus</taxon>
    </lineage>
</organism>
<dbReference type="Proteomes" id="UP000188324">
    <property type="component" value="Chromosome"/>
</dbReference>
<gene>
    <name evidence="1" type="ORF">RPIT_14305</name>
</gene>
<accession>A0A1Q2CID3</accession>
<dbReference type="RefSeq" id="WP_077344037.1">
    <property type="nucleotide sequence ID" value="NZ_CP019605.1"/>
</dbReference>
<dbReference type="AlphaFoldDB" id="A0A1Q2CID3"/>